<comment type="similarity">
    <text evidence="2">Belongs to the SID1 family.</text>
</comment>
<gene>
    <name evidence="10" type="primary">SIDT2</name>
    <name evidence="10" type="ORF">EVAR_69504_1</name>
</gene>
<keyword evidence="7" id="KW-0325">Glycoprotein</keyword>
<protein>
    <submittedName>
        <fullName evidence="10">SID1 transmembrane family member 2</fullName>
    </submittedName>
</protein>
<accession>A0A4C1ZWL6</accession>
<dbReference type="EMBL" id="BGZK01002351">
    <property type="protein sequence ID" value="GBP93221.1"/>
    <property type="molecule type" value="Genomic_DNA"/>
</dbReference>
<dbReference type="Proteomes" id="UP000299102">
    <property type="component" value="Unassembled WGS sequence"/>
</dbReference>
<dbReference type="AlphaFoldDB" id="A0A4C1ZWL6"/>
<sequence>MYSIGVRRAQCPVLDDESEVQYRGLRLTAMRRAALSVPGWMFPNGFFVVVIVKENDDACRPPPAPPAGSSSARDGNSPRDRVKHFRLSVRSTLPYRRYVVVGLLTLGLVFAFYGAAELIALCRWPRGADEAAGLLHSAADGDGGAADGDGGVEEGKDSFE</sequence>
<evidence type="ECO:0000313" key="11">
    <source>
        <dbReference type="Proteomes" id="UP000299102"/>
    </source>
</evidence>
<keyword evidence="11" id="KW-1185">Reference proteome</keyword>
<dbReference type="GO" id="GO:0003725">
    <property type="term" value="F:double-stranded RNA binding"/>
    <property type="evidence" value="ECO:0007669"/>
    <property type="project" value="TreeGrafter"/>
</dbReference>
<evidence type="ECO:0000256" key="3">
    <source>
        <dbReference type="ARBA" id="ARBA00022692"/>
    </source>
</evidence>
<dbReference type="Pfam" id="PF13965">
    <property type="entry name" value="SID-1_RNA_chan"/>
    <property type="match status" value="1"/>
</dbReference>
<keyword evidence="5 9" id="KW-1133">Transmembrane helix</keyword>
<evidence type="ECO:0000256" key="5">
    <source>
        <dbReference type="ARBA" id="ARBA00022989"/>
    </source>
</evidence>
<evidence type="ECO:0000256" key="6">
    <source>
        <dbReference type="ARBA" id="ARBA00023136"/>
    </source>
</evidence>
<comment type="caution">
    <text evidence="10">The sequence shown here is derived from an EMBL/GenBank/DDBJ whole genome shotgun (WGS) entry which is preliminary data.</text>
</comment>
<feature type="region of interest" description="Disordered" evidence="8">
    <location>
        <begin position="59"/>
        <end position="79"/>
    </location>
</feature>
<evidence type="ECO:0000256" key="2">
    <source>
        <dbReference type="ARBA" id="ARBA00006618"/>
    </source>
</evidence>
<dbReference type="PANTHER" id="PTHR12185">
    <property type="entry name" value="SID1 TRANSMEMBRANE FAMILY MEMEBER"/>
    <property type="match status" value="1"/>
</dbReference>
<feature type="transmembrane region" description="Helical" evidence="9">
    <location>
        <begin position="33"/>
        <end position="52"/>
    </location>
</feature>
<evidence type="ECO:0000256" key="7">
    <source>
        <dbReference type="ARBA" id="ARBA00023180"/>
    </source>
</evidence>
<evidence type="ECO:0000256" key="9">
    <source>
        <dbReference type="SAM" id="Phobius"/>
    </source>
</evidence>
<name>A0A4C1ZWL6_EUMVA</name>
<comment type="subcellular location">
    <subcellularLocation>
        <location evidence="1">Membrane</location>
        <topology evidence="1">Multi-pass membrane protein</topology>
    </subcellularLocation>
</comment>
<reference evidence="10 11" key="1">
    <citation type="journal article" date="2019" name="Commun. Biol.">
        <title>The bagworm genome reveals a unique fibroin gene that provides high tensile strength.</title>
        <authorList>
            <person name="Kono N."/>
            <person name="Nakamura H."/>
            <person name="Ohtoshi R."/>
            <person name="Tomita M."/>
            <person name="Numata K."/>
            <person name="Arakawa K."/>
        </authorList>
    </citation>
    <scope>NUCLEOTIDE SEQUENCE [LARGE SCALE GENOMIC DNA]</scope>
</reference>
<evidence type="ECO:0000313" key="10">
    <source>
        <dbReference type="EMBL" id="GBP93221.1"/>
    </source>
</evidence>
<proteinExistence type="inferred from homology"/>
<evidence type="ECO:0000256" key="8">
    <source>
        <dbReference type="SAM" id="MobiDB-lite"/>
    </source>
</evidence>
<keyword evidence="4" id="KW-0732">Signal</keyword>
<evidence type="ECO:0000256" key="4">
    <source>
        <dbReference type="ARBA" id="ARBA00022729"/>
    </source>
</evidence>
<keyword evidence="6 9" id="KW-0472">Membrane</keyword>
<dbReference type="InterPro" id="IPR025958">
    <property type="entry name" value="SID1_TM_fam"/>
</dbReference>
<dbReference type="OrthoDB" id="7487702at2759"/>
<dbReference type="GO" id="GO:0005764">
    <property type="term" value="C:lysosome"/>
    <property type="evidence" value="ECO:0007669"/>
    <property type="project" value="TreeGrafter"/>
</dbReference>
<feature type="transmembrane region" description="Helical" evidence="9">
    <location>
        <begin position="95"/>
        <end position="116"/>
    </location>
</feature>
<dbReference type="PANTHER" id="PTHR12185:SF14">
    <property type="entry name" value="CHOLESTEROL UPTAKE PROTEIN 1"/>
    <property type="match status" value="1"/>
</dbReference>
<organism evidence="10 11">
    <name type="scientific">Eumeta variegata</name>
    <name type="common">Bagworm moth</name>
    <name type="synonym">Eumeta japonica</name>
    <dbReference type="NCBI Taxonomy" id="151549"/>
    <lineage>
        <taxon>Eukaryota</taxon>
        <taxon>Metazoa</taxon>
        <taxon>Ecdysozoa</taxon>
        <taxon>Arthropoda</taxon>
        <taxon>Hexapoda</taxon>
        <taxon>Insecta</taxon>
        <taxon>Pterygota</taxon>
        <taxon>Neoptera</taxon>
        <taxon>Endopterygota</taxon>
        <taxon>Lepidoptera</taxon>
        <taxon>Glossata</taxon>
        <taxon>Ditrysia</taxon>
        <taxon>Tineoidea</taxon>
        <taxon>Psychidae</taxon>
        <taxon>Oiketicinae</taxon>
        <taxon>Eumeta</taxon>
    </lineage>
</organism>
<dbReference type="GO" id="GO:0051033">
    <property type="term" value="F:RNA transmembrane transporter activity"/>
    <property type="evidence" value="ECO:0007669"/>
    <property type="project" value="TreeGrafter"/>
</dbReference>
<keyword evidence="3 9" id="KW-0812">Transmembrane</keyword>
<feature type="region of interest" description="Disordered" evidence="8">
    <location>
        <begin position="138"/>
        <end position="160"/>
    </location>
</feature>
<dbReference type="GO" id="GO:0005886">
    <property type="term" value="C:plasma membrane"/>
    <property type="evidence" value="ECO:0007669"/>
    <property type="project" value="TreeGrafter"/>
</dbReference>
<evidence type="ECO:0000256" key="1">
    <source>
        <dbReference type="ARBA" id="ARBA00004141"/>
    </source>
</evidence>